<dbReference type="AlphaFoldDB" id="A0A495IN93"/>
<protein>
    <submittedName>
        <fullName evidence="1">Alpha-beta hydrolase superfamily lysophospholipase</fullName>
    </submittedName>
</protein>
<dbReference type="Gene3D" id="3.40.50.1820">
    <property type="entry name" value="alpha/beta hydrolase"/>
    <property type="match status" value="1"/>
</dbReference>
<dbReference type="RefSeq" id="WP_211331735.1">
    <property type="nucleotide sequence ID" value="NZ_RBKS01000001.1"/>
</dbReference>
<accession>A0A495IN93</accession>
<keyword evidence="2" id="KW-1185">Reference proteome</keyword>
<evidence type="ECO:0000313" key="2">
    <source>
        <dbReference type="Proteomes" id="UP000280008"/>
    </source>
</evidence>
<gene>
    <name evidence="1" type="ORF">C8E83_3828</name>
</gene>
<dbReference type="EMBL" id="RBKS01000001">
    <property type="protein sequence ID" value="RKR76651.1"/>
    <property type="molecule type" value="Genomic_DNA"/>
</dbReference>
<sequence>MTSSASTAPLARIERLPAAGVVVRGTVVVLGGRGETPEVYERFADRIAVDGYRVVAFGDVAVDHSGMVTAAAAELDATEAGPRVVVASDSGVATAWRAIADGRLAATGVVSAGALTEAGAGSVDAATEIEERTTCPVHRGKLAREGVLREGSLTSTSATDEVDFDLARGVEIPALVLHGDCDVISHPQDAFAVYDALPDARLYALEKGKHDVLNDITHRQVAAAVVTFLERLRTPELGLRPVAQSEYASLCG</sequence>
<organism evidence="1 2">
    <name type="scientific">Frondihabitans australicus</name>
    <dbReference type="NCBI Taxonomy" id="386892"/>
    <lineage>
        <taxon>Bacteria</taxon>
        <taxon>Bacillati</taxon>
        <taxon>Actinomycetota</taxon>
        <taxon>Actinomycetes</taxon>
        <taxon>Micrococcales</taxon>
        <taxon>Microbacteriaceae</taxon>
        <taxon>Frondihabitans</taxon>
    </lineage>
</organism>
<proteinExistence type="predicted"/>
<comment type="caution">
    <text evidence="1">The sequence shown here is derived from an EMBL/GenBank/DDBJ whole genome shotgun (WGS) entry which is preliminary data.</text>
</comment>
<reference evidence="1 2" key="1">
    <citation type="submission" date="2018-10" db="EMBL/GenBank/DDBJ databases">
        <title>Sequencing the genomes of 1000 actinobacteria strains.</title>
        <authorList>
            <person name="Klenk H.-P."/>
        </authorList>
    </citation>
    <scope>NUCLEOTIDE SEQUENCE [LARGE SCALE GENOMIC DNA]</scope>
    <source>
        <strain evidence="1 2">DSM 17894</strain>
    </source>
</reference>
<dbReference type="SUPFAM" id="SSF53474">
    <property type="entry name" value="alpha/beta-Hydrolases"/>
    <property type="match status" value="1"/>
</dbReference>
<dbReference type="GO" id="GO:0016787">
    <property type="term" value="F:hydrolase activity"/>
    <property type="evidence" value="ECO:0007669"/>
    <property type="project" value="UniProtKB-KW"/>
</dbReference>
<dbReference type="Proteomes" id="UP000280008">
    <property type="component" value="Unassembled WGS sequence"/>
</dbReference>
<keyword evidence="1" id="KW-0378">Hydrolase</keyword>
<evidence type="ECO:0000313" key="1">
    <source>
        <dbReference type="EMBL" id="RKR76651.1"/>
    </source>
</evidence>
<dbReference type="InterPro" id="IPR029058">
    <property type="entry name" value="AB_hydrolase_fold"/>
</dbReference>
<name>A0A495IN93_9MICO</name>